<reference evidence="1 2" key="1">
    <citation type="submission" date="2023-01" db="EMBL/GenBank/DDBJ databases">
        <title>Novel species of the genus Vogesella isolated from rivers.</title>
        <authorList>
            <person name="Lu H."/>
        </authorList>
    </citation>
    <scope>NUCLEOTIDE SEQUENCE [LARGE SCALE GENOMIC DNA]</scope>
    <source>
        <strain evidence="1 2">DC21W</strain>
    </source>
</reference>
<keyword evidence="2" id="KW-1185">Reference proteome</keyword>
<protein>
    <recommendedName>
        <fullName evidence="3">Type I restriction enzyme R protein N-terminal domain-containing protein</fullName>
    </recommendedName>
</protein>
<comment type="caution">
    <text evidence="1">The sequence shown here is derived from an EMBL/GenBank/DDBJ whole genome shotgun (WGS) entry which is preliminary data.</text>
</comment>
<dbReference type="Gene3D" id="3.40.1350.10">
    <property type="match status" value="1"/>
</dbReference>
<evidence type="ECO:0000313" key="1">
    <source>
        <dbReference type="EMBL" id="MDC7718921.1"/>
    </source>
</evidence>
<accession>A0ABT5J272</accession>
<dbReference type="InterPro" id="IPR011856">
    <property type="entry name" value="tRNA_endonuc-like_dom_sf"/>
</dbReference>
<name>A0ABT5J272_9NEIS</name>
<dbReference type="RefSeq" id="WP_272753128.1">
    <property type="nucleotide sequence ID" value="NZ_JAQQLF010000028.1"/>
</dbReference>
<evidence type="ECO:0000313" key="2">
    <source>
        <dbReference type="Proteomes" id="UP001219956"/>
    </source>
</evidence>
<dbReference type="Proteomes" id="UP001219956">
    <property type="component" value="Unassembled WGS sequence"/>
</dbReference>
<sequence>MASSTSLESEITEWLVQLIEDEKLLDAIDEQESIDAVIESIKKRTGVPAFGFDHLSRRANVRAASVVLKSLGLLDVIAVDKSISLTTGEVLRPDILCFNPESRTLVVFEVKRDKLTERQAVTELAGYEQELRNTLPFLGDFDVNFVLISTHWDVLLNHAVANFNTWSGKNCLALKVVADQRPFTLACHLPDAWQLRGSSTLPHEALQSIDLYLYKEEGNDEDEDQSIPAELITAINIIARSGDRHESHGFAMLWWDHAQFGNGHWSLTLCGVDPLAMYAWCSKHGLAIRSSQLTEYLDKHVADVISQAPTSLYKIAKESFPVLRGKYHPTFETDCTWEEKMTLLRRRASPVYFEFWGSLGDYAREFICYPDVRGRYMAYIDRHGFDWTNPDVAFPLIGNICGDIPFPDGIVRCSEAFNAGVKLGLHELFARIADESEDEARKLSPLLQWSMLEATRVAIEMAEIYRTVKEVDEPPPPLSTTPDKRASSTAELCEWAVKHLIGGDHPVHQRCFELGRWGAAFFSEWLDESERRQFLEAHADVLADSLREMLVPVLVELQPFDIEPERTHALRVFLRRIGIDSADALAAQSLQIYSISASDLLSAFRDHGASGLDEVVPAVLHTVGELPDMALDWGGMKESIRKIFESGCRWPAVMLSQNGRHGVGMVDERFRLLLAPVQDPNLEVYFLDQKAVASFWVKMTWSELQNRLSPSA</sequence>
<evidence type="ECO:0008006" key="3">
    <source>
        <dbReference type="Google" id="ProtNLM"/>
    </source>
</evidence>
<proteinExistence type="predicted"/>
<organism evidence="1 2">
    <name type="scientific">Vogesella aquatica</name>
    <dbReference type="NCBI Taxonomy" id="2984206"/>
    <lineage>
        <taxon>Bacteria</taxon>
        <taxon>Pseudomonadati</taxon>
        <taxon>Pseudomonadota</taxon>
        <taxon>Betaproteobacteria</taxon>
        <taxon>Neisseriales</taxon>
        <taxon>Chromobacteriaceae</taxon>
        <taxon>Vogesella</taxon>
    </lineage>
</organism>
<gene>
    <name evidence="1" type="ORF">PQU95_17095</name>
</gene>
<dbReference type="EMBL" id="JAQQLF010000028">
    <property type="protein sequence ID" value="MDC7718921.1"/>
    <property type="molecule type" value="Genomic_DNA"/>
</dbReference>